<dbReference type="RefSeq" id="XP_016605038.1">
    <property type="nucleotide sequence ID" value="XM_016755966.1"/>
</dbReference>
<feature type="compositionally biased region" description="Basic and acidic residues" evidence="1">
    <location>
        <begin position="214"/>
        <end position="227"/>
    </location>
</feature>
<feature type="region of interest" description="Disordered" evidence="1">
    <location>
        <begin position="210"/>
        <end position="237"/>
    </location>
</feature>
<dbReference type="InParanoid" id="A0A0L0H8J0"/>
<feature type="region of interest" description="Disordered" evidence="1">
    <location>
        <begin position="573"/>
        <end position="598"/>
    </location>
</feature>
<feature type="compositionally biased region" description="Polar residues" evidence="1">
    <location>
        <begin position="361"/>
        <end position="379"/>
    </location>
</feature>
<dbReference type="EMBL" id="KQ257466">
    <property type="protein sequence ID" value="KNC96998.1"/>
    <property type="molecule type" value="Genomic_DNA"/>
</dbReference>
<feature type="compositionally biased region" description="Polar residues" evidence="1">
    <location>
        <begin position="97"/>
        <end position="111"/>
    </location>
</feature>
<evidence type="ECO:0000313" key="3">
    <source>
        <dbReference type="Proteomes" id="UP000053201"/>
    </source>
</evidence>
<feature type="region of interest" description="Disordered" evidence="1">
    <location>
        <begin position="280"/>
        <end position="332"/>
    </location>
</feature>
<feature type="compositionally biased region" description="Polar residues" evidence="1">
    <location>
        <begin position="537"/>
        <end position="548"/>
    </location>
</feature>
<feature type="region of interest" description="Disordered" evidence="1">
    <location>
        <begin position="359"/>
        <end position="548"/>
    </location>
</feature>
<reference evidence="2 3" key="1">
    <citation type="submission" date="2009-08" db="EMBL/GenBank/DDBJ databases">
        <title>The Genome Sequence of Spizellomyces punctatus strain DAOM BR117.</title>
        <authorList>
            <consortium name="The Broad Institute Genome Sequencing Platform"/>
            <person name="Russ C."/>
            <person name="Cuomo C."/>
            <person name="Shea T."/>
            <person name="Young S.K."/>
            <person name="Zeng Q."/>
            <person name="Koehrsen M."/>
            <person name="Haas B."/>
            <person name="Borodovsky M."/>
            <person name="Guigo R."/>
            <person name="Alvarado L."/>
            <person name="Berlin A."/>
            <person name="Bochicchio J."/>
            <person name="Borenstein D."/>
            <person name="Chapman S."/>
            <person name="Chen Z."/>
            <person name="Engels R."/>
            <person name="Freedman E."/>
            <person name="Gellesch M."/>
            <person name="Goldberg J."/>
            <person name="Griggs A."/>
            <person name="Gujja S."/>
            <person name="Heiman D."/>
            <person name="Hepburn T."/>
            <person name="Howarth C."/>
            <person name="Jen D."/>
            <person name="Larson L."/>
            <person name="Lewis B."/>
            <person name="Mehta T."/>
            <person name="Park D."/>
            <person name="Pearson M."/>
            <person name="Roberts A."/>
            <person name="Saif S."/>
            <person name="Shenoy N."/>
            <person name="Sisk P."/>
            <person name="Stolte C."/>
            <person name="Sykes S."/>
            <person name="Thomson T."/>
            <person name="Walk T."/>
            <person name="White J."/>
            <person name="Yandava C."/>
            <person name="Burger G."/>
            <person name="Gray M.W."/>
            <person name="Holland P.W.H."/>
            <person name="King N."/>
            <person name="Lang F.B.F."/>
            <person name="Roger A.J."/>
            <person name="Ruiz-Trillo I."/>
            <person name="Lander E."/>
            <person name="Nusbaum C."/>
        </authorList>
    </citation>
    <scope>NUCLEOTIDE SEQUENCE [LARGE SCALE GENOMIC DNA]</scope>
    <source>
        <strain evidence="2 3">DAOM BR117</strain>
    </source>
</reference>
<feature type="compositionally biased region" description="Polar residues" evidence="1">
    <location>
        <begin position="302"/>
        <end position="324"/>
    </location>
</feature>
<feature type="compositionally biased region" description="Low complexity" evidence="1">
    <location>
        <begin position="437"/>
        <end position="474"/>
    </location>
</feature>
<name>A0A0L0H8J0_SPIPD</name>
<dbReference type="VEuPathDB" id="FungiDB:SPPG_07814"/>
<evidence type="ECO:0000256" key="1">
    <source>
        <dbReference type="SAM" id="MobiDB-lite"/>
    </source>
</evidence>
<gene>
    <name evidence="2" type="ORF">SPPG_07814</name>
</gene>
<sequence length="706" mass="76610">MTNPWQLPPPARTSFQNIWTWGDGTVRRRKTEAVIVPAYSAEESEDDDDQQDTEKERDDNPDDPPLLIPRVKGHGIGGNGGAGLYRPMRFSGEVGAKSTTSSTQVDQNGQSSDEEDDDPWMRNIAKSTNQIGLVSKTMWTSKTVSQSTPMIRKPRAFKARLPESVAQEVDADATEIDASSHYDNLSASSDDILSSDPAVFSKIKFGLAGADGSGVHDTEQRAQRNEEQPYISSDSVRIHYEDGADDRAETQRHYGISNSSNNYLPASEQGEYAANTIESDDAEGPVEGGSSVSLSKASSSGQTHGLQTVTGLGNEENASYSTNPIPELSSSPLVSLSSDVIDTGTGSDGEELCSAKRLSPALSTSKYDASATNTDTEFTTGMFEGNEGEAEKSCGRSPLLSNGTDSDIPIFENELPTSTTDTGFADEPQEWRSGENASASFSSLTSSGLSLATGHSTPTSTRPSSRGRRGNTTSLLHTRPTSTSLSEQSEPADRDPSHTEASPSKHDIQNSTIEIHDTRRPAPWTPFDSHRRLPSRPHTQQTILPTLNLTPNSSPLIYPHHLLLTSSSPSLDYLPPLPDPPDHVQPKRTTKPPAKPPELHTMVLEAPKWTRRPTRRPQTTPSVVVKKTKVRPHTTSGVHLDVNNLVVGCETPDWKLSVKKPATPSRVLKKVVLTCLHPEEEDVLEKGWRWVLPDIGGRSGVVGFRL</sequence>
<accession>A0A0L0H8J0</accession>
<feature type="compositionally biased region" description="Polar residues" evidence="1">
    <location>
        <begin position="475"/>
        <end position="489"/>
    </location>
</feature>
<organism evidence="2 3">
    <name type="scientific">Spizellomyces punctatus (strain DAOM BR117)</name>
    <dbReference type="NCBI Taxonomy" id="645134"/>
    <lineage>
        <taxon>Eukaryota</taxon>
        <taxon>Fungi</taxon>
        <taxon>Fungi incertae sedis</taxon>
        <taxon>Chytridiomycota</taxon>
        <taxon>Chytridiomycota incertae sedis</taxon>
        <taxon>Chytridiomycetes</taxon>
        <taxon>Spizellomycetales</taxon>
        <taxon>Spizellomycetaceae</taxon>
        <taxon>Spizellomyces</taxon>
    </lineage>
</organism>
<protein>
    <submittedName>
        <fullName evidence="2">Uncharacterized protein</fullName>
    </submittedName>
</protein>
<dbReference type="OrthoDB" id="10392925at2759"/>
<proteinExistence type="predicted"/>
<feature type="compositionally biased region" description="Basic and acidic residues" evidence="1">
    <location>
        <begin position="491"/>
        <end position="520"/>
    </location>
</feature>
<evidence type="ECO:0000313" key="2">
    <source>
        <dbReference type="EMBL" id="KNC96998.1"/>
    </source>
</evidence>
<dbReference type="GeneID" id="27691003"/>
<feature type="compositionally biased region" description="Low complexity" evidence="1">
    <location>
        <begin position="288"/>
        <end position="301"/>
    </location>
</feature>
<feature type="compositionally biased region" description="Gly residues" evidence="1">
    <location>
        <begin position="74"/>
        <end position="83"/>
    </location>
</feature>
<dbReference type="AlphaFoldDB" id="A0A0L0H8J0"/>
<dbReference type="Proteomes" id="UP000053201">
    <property type="component" value="Unassembled WGS sequence"/>
</dbReference>
<feature type="region of interest" description="Disordered" evidence="1">
    <location>
        <begin position="33"/>
        <end position="121"/>
    </location>
</feature>
<keyword evidence="3" id="KW-1185">Reference proteome</keyword>
<feature type="compositionally biased region" description="Acidic residues" evidence="1">
    <location>
        <begin position="42"/>
        <end position="51"/>
    </location>
</feature>